<evidence type="ECO:0000313" key="2">
    <source>
        <dbReference type="EMBL" id="AEE54245.1"/>
    </source>
</evidence>
<evidence type="ECO:0000256" key="1">
    <source>
        <dbReference type="SAM" id="Phobius"/>
    </source>
</evidence>
<protein>
    <submittedName>
        <fullName evidence="2">Uncharacterized protein</fullName>
    </submittedName>
</protein>
<dbReference type="AlphaFoldDB" id="F4KQ84"/>
<keyword evidence="1" id="KW-0812">Transmembrane</keyword>
<gene>
    <name evidence="2" type="ordered locus">Halhy_6427</name>
</gene>
<proteinExistence type="predicted"/>
<dbReference type="RefSeq" id="WP_013768764.1">
    <property type="nucleotide sequence ID" value="NC_015510.1"/>
</dbReference>
<reference evidence="2 3" key="1">
    <citation type="journal article" date="2011" name="Stand. Genomic Sci.">
        <title>Complete genome sequence of Haliscomenobacter hydrossis type strain (O).</title>
        <authorList>
            <consortium name="US DOE Joint Genome Institute (JGI-PGF)"/>
            <person name="Daligault H."/>
            <person name="Lapidus A."/>
            <person name="Zeytun A."/>
            <person name="Nolan M."/>
            <person name="Lucas S."/>
            <person name="Del Rio T.G."/>
            <person name="Tice H."/>
            <person name="Cheng J.F."/>
            <person name="Tapia R."/>
            <person name="Han C."/>
            <person name="Goodwin L."/>
            <person name="Pitluck S."/>
            <person name="Liolios K."/>
            <person name="Pagani I."/>
            <person name="Ivanova N."/>
            <person name="Huntemann M."/>
            <person name="Mavromatis K."/>
            <person name="Mikhailova N."/>
            <person name="Pati A."/>
            <person name="Chen A."/>
            <person name="Palaniappan K."/>
            <person name="Land M."/>
            <person name="Hauser L."/>
            <person name="Brambilla E.M."/>
            <person name="Rohde M."/>
            <person name="Verbarg S."/>
            <person name="Goker M."/>
            <person name="Bristow J."/>
            <person name="Eisen J.A."/>
            <person name="Markowitz V."/>
            <person name="Hugenholtz P."/>
            <person name="Kyrpides N.C."/>
            <person name="Klenk H.P."/>
            <person name="Woyke T."/>
        </authorList>
    </citation>
    <scope>NUCLEOTIDE SEQUENCE [LARGE SCALE GENOMIC DNA]</scope>
    <source>
        <strain evidence="3">ATCC 27775 / DSM 1100 / LMG 10767 / O</strain>
    </source>
</reference>
<organism evidence="2 3">
    <name type="scientific">Haliscomenobacter hydrossis (strain ATCC 27775 / DSM 1100 / LMG 10767 / O)</name>
    <dbReference type="NCBI Taxonomy" id="760192"/>
    <lineage>
        <taxon>Bacteria</taxon>
        <taxon>Pseudomonadati</taxon>
        <taxon>Bacteroidota</taxon>
        <taxon>Saprospiria</taxon>
        <taxon>Saprospirales</taxon>
        <taxon>Haliscomenobacteraceae</taxon>
        <taxon>Haliscomenobacter</taxon>
    </lineage>
</organism>
<feature type="transmembrane region" description="Helical" evidence="1">
    <location>
        <begin position="151"/>
        <end position="171"/>
    </location>
</feature>
<accession>F4KQ84</accession>
<dbReference type="Proteomes" id="UP000008461">
    <property type="component" value="Chromosome"/>
</dbReference>
<dbReference type="HOGENOM" id="CLU_1281716_0_0_10"/>
<keyword evidence="3" id="KW-1185">Reference proteome</keyword>
<dbReference type="Pfam" id="PF20108">
    <property type="entry name" value="DUF6498"/>
    <property type="match status" value="1"/>
</dbReference>
<keyword evidence="1" id="KW-0472">Membrane</keyword>
<sequence length="215" mass="23984">MKTALSEQAWFNTPTMHPFWMGVISFLVALYGLFFLGWRLESVIWLLWFEVIFAVGASLIRAFFALQGQGFFSNLLFRIFITGAGAALGIAFIMLTVTFTINGIDTSSRSASADMEGFFPQMVVLFLNYLAGLILHFFVNGHYKTASPINELMATFVYLLILLALIMPITMHLLPKYPEWKDAKWIGLTVVLVKFIVDAGFSRAGKTTAQISSPG</sequence>
<reference key="2">
    <citation type="submission" date="2011-04" db="EMBL/GenBank/DDBJ databases">
        <title>Complete sequence of chromosome of Haliscomenobacter hydrossis DSM 1100.</title>
        <authorList>
            <consortium name="US DOE Joint Genome Institute (JGI-PGF)"/>
            <person name="Lucas S."/>
            <person name="Han J."/>
            <person name="Lapidus A."/>
            <person name="Bruce D."/>
            <person name="Goodwin L."/>
            <person name="Pitluck S."/>
            <person name="Peters L."/>
            <person name="Kyrpides N."/>
            <person name="Mavromatis K."/>
            <person name="Ivanova N."/>
            <person name="Ovchinnikova G."/>
            <person name="Pagani I."/>
            <person name="Daligault H."/>
            <person name="Detter J.C."/>
            <person name="Han C."/>
            <person name="Land M."/>
            <person name="Hauser L."/>
            <person name="Markowitz V."/>
            <person name="Cheng J.-F."/>
            <person name="Hugenholtz P."/>
            <person name="Woyke T."/>
            <person name="Wu D."/>
            <person name="Verbarg S."/>
            <person name="Frueling A."/>
            <person name="Brambilla E."/>
            <person name="Klenk H.-P."/>
            <person name="Eisen J.A."/>
        </authorList>
    </citation>
    <scope>NUCLEOTIDE SEQUENCE</scope>
    <source>
        <strain>DSM 1100</strain>
    </source>
</reference>
<dbReference type="OrthoDB" id="10014868at2"/>
<feature type="transmembrane region" description="Helical" evidence="1">
    <location>
        <begin position="44"/>
        <end position="64"/>
    </location>
</feature>
<dbReference type="KEGG" id="hhy:Halhy_6427"/>
<keyword evidence="1" id="KW-1133">Transmembrane helix</keyword>
<feature type="transmembrane region" description="Helical" evidence="1">
    <location>
        <begin position="76"/>
        <end position="98"/>
    </location>
</feature>
<feature type="transmembrane region" description="Helical" evidence="1">
    <location>
        <begin position="118"/>
        <end position="139"/>
    </location>
</feature>
<evidence type="ECO:0000313" key="3">
    <source>
        <dbReference type="Proteomes" id="UP000008461"/>
    </source>
</evidence>
<feature type="transmembrane region" description="Helical" evidence="1">
    <location>
        <begin position="20"/>
        <end position="38"/>
    </location>
</feature>
<dbReference type="STRING" id="760192.Halhy_6427"/>
<name>F4KQ84_HALH1</name>
<dbReference type="EMBL" id="CP002691">
    <property type="protein sequence ID" value="AEE54245.1"/>
    <property type="molecule type" value="Genomic_DNA"/>
</dbReference>
<dbReference type="InterPro" id="IPR045466">
    <property type="entry name" value="DUF6498"/>
</dbReference>